<dbReference type="Proteomes" id="UP000015105">
    <property type="component" value="Chromosome 5D"/>
</dbReference>
<proteinExistence type="predicted"/>
<reference evidence="1" key="4">
    <citation type="submission" date="2019-03" db="UniProtKB">
        <authorList>
            <consortium name="EnsemblPlants"/>
        </authorList>
    </citation>
    <scope>IDENTIFICATION</scope>
</reference>
<organism evidence="1 2">
    <name type="scientific">Aegilops tauschii subsp. strangulata</name>
    <name type="common">Goatgrass</name>
    <dbReference type="NCBI Taxonomy" id="200361"/>
    <lineage>
        <taxon>Eukaryota</taxon>
        <taxon>Viridiplantae</taxon>
        <taxon>Streptophyta</taxon>
        <taxon>Embryophyta</taxon>
        <taxon>Tracheophyta</taxon>
        <taxon>Spermatophyta</taxon>
        <taxon>Magnoliopsida</taxon>
        <taxon>Liliopsida</taxon>
        <taxon>Poales</taxon>
        <taxon>Poaceae</taxon>
        <taxon>BOP clade</taxon>
        <taxon>Pooideae</taxon>
        <taxon>Triticodae</taxon>
        <taxon>Triticeae</taxon>
        <taxon>Triticinae</taxon>
        <taxon>Aegilops</taxon>
    </lineage>
</organism>
<name>A0A453KTM1_AEGTS</name>
<reference evidence="1" key="3">
    <citation type="journal article" date="2017" name="Nature">
        <title>Genome sequence of the progenitor of the wheat D genome Aegilops tauschii.</title>
        <authorList>
            <person name="Luo M.C."/>
            <person name="Gu Y.Q."/>
            <person name="Puiu D."/>
            <person name="Wang H."/>
            <person name="Twardziok S.O."/>
            <person name="Deal K.R."/>
            <person name="Huo N."/>
            <person name="Zhu T."/>
            <person name="Wang L."/>
            <person name="Wang Y."/>
            <person name="McGuire P.E."/>
            <person name="Liu S."/>
            <person name="Long H."/>
            <person name="Ramasamy R.K."/>
            <person name="Rodriguez J.C."/>
            <person name="Van S.L."/>
            <person name="Yuan L."/>
            <person name="Wang Z."/>
            <person name="Xia Z."/>
            <person name="Xiao L."/>
            <person name="Anderson O.D."/>
            <person name="Ouyang S."/>
            <person name="Liang Y."/>
            <person name="Zimin A.V."/>
            <person name="Pertea G."/>
            <person name="Qi P."/>
            <person name="Bennetzen J.L."/>
            <person name="Dai X."/>
            <person name="Dawson M.W."/>
            <person name="Muller H.G."/>
            <person name="Kugler K."/>
            <person name="Rivarola-Duarte L."/>
            <person name="Spannagl M."/>
            <person name="Mayer K.F.X."/>
            <person name="Lu F.H."/>
            <person name="Bevan M.W."/>
            <person name="Leroy P."/>
            <person name="Li P."/>
            <person name="You F.M."/>
            <person name="Sun Q."/>
            <person name="Liu Z."/>
            <person name="Lyons E."/>
            <person name="Wicker T."/>
            <person name="Salzberg S.L."/>
            <person name="Devos K.M."/>
            <person name="Dvorak J."/>
        </authorList>
    </citation>
    <scope>NUCLEOTIDE SEQUENCE [LARGE SCALE GENOMIC DNA]</scope>
    <source>
        <strain evidence="1">cv. AL8/78</strain>
    </source>
</reference>
<sequence length="54" mass="5984">SKTYDPPAFRPIVFPSQFPPPRFRPYRIPPPMAAVVSDLVDFLNASPTAFHAVG</sequence>
<keyword evidence="2" id="KW-1185">Reference proteome</keyword>
<dbReference type="AlphaFoldDB" id="A0A453KTM1"/>
<reference evidence="2" key="2">
    <citation type="journal article" date="2017" name="Nat. Plants">
        <title>The Aegilops tauschii genome reveals multiple impacts of transposons.</title>
        <authorList>
            <person name="Zhao G."/>
            <person name="Zou C."/>
            <person name="Li K."/>
            <person name="Wang K."/>
            <person name="Li T."/>
            <person name="Gao L."/>
            <person name="Zhang X."/>
            <person name="Wang H."/>
            <person name="Yang Z."/>
            <person name="Liu X."/>
            <person name="Jiang W."/>
            <person name="Mao L."/>
            <person name="Kong X."/>
            <person name="Jiao Y."/>
            <person name="Jia J."/>
        </authorList>
    </citation>
    <scope>NUCLEOTIDE SEQUENCE [LARGE SCALE GENOMIC DNA]</scope>
    <source>
        <strain evidence="2">cv. AL8/78</strain>
    </source>
</reference>
<evidence type="ECO:0000313" key="1">
    <source>
        <dbReference type="EnsemblPlants" id="AET5Gv20510800.4"/>
    </source>
</evidence>
<protein>
    <submittedName>
        <fullName evidence="1">Uncharacterized protein</fullName>
    </submittedName>
</protein>
<evidence type="ECO:0000313" key="2">
    <source>
        <dbReference type="Proteomes" id="UP000015105"/>
    </source>
</evidence>
<dbReference type="EnsemblPlants" id="AET5Gv20510800.4">
    <property type="protein sequence ID" value="AET5Gv20510800.4"/>
    <property type="gene ID" value="AET5Gv20510800"/>
</dbReference>
<dbReference type="Gramene" id="AET5Gv20510800.4">
    <property type="protein sequence ID" value="AET5Gv20510800.4"/>
    <property type="gene ID" value="AET5Gv20510800"/>
</dbReference>
<accession>A0A453KTM1</accession>
<reference evidence="1" key="5">
    <citation type="journal article" date="2021" name="G3 (Bethesda)">
        <title>Aegilops tauschii genome assembly Aet v5.0 features greater sequence contiguity and improved annotation.</title>
        <authorList>
            <person name="Wang L."/>
            <person name="Zhu T."/>
            <person name="Rodriguez J.C."/>
            <person name="Deal K.R."/>
            <person name="Dubcovsky J."/>
            <person name="McGuire P.E."/>
            <person name="Lux T."/>
            <person name="Spannagl M."/>
            <person name="Mayer K.F.X."/>
            <person name="Baldrich P."/>
            <person name="Meyers B.C."/>
            <person name="Huo N."/>
            <person name="Gu Y.Q."/>
            <person name="Zhou H."/>
            <person name="Devos K.M."/>
            <person name="Bennetzen J.L."/>
            <person name="Unver T."/>
            <person name="Budak H."/>
            <person name="Gulick P.J."/>
            <person name="Galiba G."/>
            <person name="Kalapos B."/>
            <person name="Nelson D.R."/>
            <person name="Li P."/>
            <person name="You F.M."/>
            <person name="Luo M.C."/>
            <person name="Dvorak J."/>
        </authorList>
    </citation>
    <scope>NUCLEOTIDE SEQUENCE [LARGE SCALE GENOMIC DNA]</scope>
    <source>
        <strain evidence="1">cv. AL8/78</strain>
    </source>
</reference>
<reference evidence="2" key="1">
    <citation type="journal article" date="2014" name="Science">
        <title>Ancient hybridizations among the ancestral genomes of bread wheat.</title>
        <authorList>
            <consortium name="International Wheat Genome Sequencing Consortium,"/>
            <person name="Marcussen T."/>
            <person name="Sandve S.R."/>
            <person name="Heier L."/>
            <person name="Spannagl M."/>
            <person name="Pfeifer M."/>
            <person name="Jakobsen K.S."/>
            <person name="Wulff B.B."/>
            <person name="Steuernagel B."/>
            <person name="Mayer K.F."/>
            <person name="Olsen O.A."/>
        </authorList>
    </citation>
    <scope>NUCLEOTIDE SEQUENCE [LARGE SCALE GENOMIC DNA]</scope>
    <source>
        <strain evidence="2">cv. AL8/78</strain>
    </source>
</reference>